<accession>A0A8J3Y1Q4</accession>
<proteinExistence type="predicted"/>
<evidence type="ECO:0000313" key="1">
    <source>
        <dbReference type="EMBL" id="GII59258.1"/>
    </source>
</evidence>
<keyword evidence="2" id="KW-1185">Reference proteome</keyword>
<name>A0A8J3Y1Q4_9ACTN</name>
<sequence>MTDAVTTQTGVNPDRAGFNIAWRAASDQIIHAANVIPGAVIDQTSYKATVSIDILRPTDPCHNPLTTPPWH</sequence>
<reference evidence="1" key="1">
    <citation type="submission" date="2021-01" db="EMBL/GenBank/DDBJ databases">
        <title>Whole genome shotgun sequence of Planotetraspora thailandica NBRC 104271.</title>
        <authorList>
            <person name="Komaki H."/>
            <person name="Tamura T."/>
        </authorList>
    </citation>
    <scope>NUCLEOTIDE SEQUENCE</scope>
    <source>
        <strain evidence="1">NBRC 104271</strain>
    </source>
</reference>
<organism evidence="1 2">
    <name type="scientific">Planotetraspora thailandica</name>
    <dbReference type="NCBI Taxonomy" id="487172"/>
    <lineage>
        <taxon>Bacteria</taxon>
        <taxon>Bacillati</taxon>
        <taxon>Actinomycetota</taxon>
        <taxon>Actinomycetes</taxon>
        <taxon>Streptosporangiales</taxon>
        <taxon>Streptosporangiaceae</taxon>
        <taxon>Planotetraspora</taxon>
    </lineage>
</organism>
<dbReference type="Proteomes" id="UP000605992">
    <property type="component" value="Unassembled WGS sequence"/>
</dbReference>
<protein>
    <submittedName>
        <fullName evidence="1">Uncharacterized protein</fullName>
    </submittedName>
</protein>
<evidence type="ECO:0000313" key="2">
    <source>
        <dbReference type="Proteomes" id="UP000605992"/>
    </source>
</evidence>
<dbReference type="RefSeq" id="WP_203949319.1">
    <property type="nucleotide sequence ID" value="NZ_BOOR01000081.1"/>
</dbReference>
<gene>
    <name evidence="1" type="ORF">Pth03_76470</name>
</gene>
<dbReference type="AlphaFoldDB" id="A0A8J3Y1Q4"/>
<comment type="caution">
    <text evidence="1">The sequence shown here is derived from an EMBL/GenBank/DDBJ whole genome shotgun (WGS) entry which is preliminary data.</text>
</comment>
<dbReference type="EMBL" id="BOOR01000081">
    <property type="protein sequence ID" value="GII59258.1"/>
    <property type="molecule type" value="Genomic_DNA"/>
</dbReference>